<dbReference type="PANTHER" id="PTHR20854">
    <property type="entry name" value="INOSITOL MONOPHOSPHATASE"/>
    <property type="match status" value="1"/>
</dbReference>
<comment type="cofactor">
    <cofactor evidence="4">
        <name>Mg(2+)</name>
        <dbReference type="ChEBI" id="CHEBI:18420"/>
    </cofactor>
</comment>
<dbReference type="PRINTS" id="PR00377">
    <property type="entry name" value="IMPHPHTASES"/>
</dbReference>
<evidence type="ECO:0000313" key="5">
    <source>
        <dbReference type="EMBL" id="AGP30255.1"/>
    </source>
</evidence>
<dbReference type="InterPro" id="IPR020583">
    <property type="entry name" value="Inositol_monoP_metal-BS"/>
</dbReference>
<feature type="binding site" evidence="4">
    <location>
        <position position="110"/>
    </location>
    <ligand>
        <name>Mg(2+)</name>
        <dbReference type="ChEBI" id="CHEBI:18420"/>
        <label>1</label>
        <note>catalytic</note>
    </ligand>
</feature>
<keyword evidence="2" id="KW-0378">Hydrolase</keyword>
<dbReference type="Proteomes" id="UP000014809">
    <property type="component" value="Chromosome"/>
</dbReference>
<organism evidence="5 6">
    <name type="scientific">Corynebacterium terpenotabidum Y-11</name>
    <dbReference type="NCBI Taxonomy" id="1200352"/>
    <lineage>
        <taxon>Bacteria</taxon>
        <taxon>Bacillati</taxon>
        <taxon>Actinomycetota</taxon>
        <taxon>Actinomycetes</taxon>
        <taxon>Mycobacteriales</taxon>
        <taxon>Corynebacteriaceae</taxon>
        <taxon>Corynebacterium</taxon>
    </lineage>
</organism>
<keyword evidence="1 4" id="KW-0479">Metal-binding</keyword>
<name>S4XF62_9CORY</name>
<dbReference type="CDD" id="cd01637">
    <property type="entry name" value="IMPase_like"/>
    <property type="match status" value="1"/>
</dbReference>
<dbReference type="InterPro" id="IPR000760">
    <property type="entry name" value="Inositol_monophosphatase-like"/>
</dbReference>
<dbReference type="GO" id="GO:0006020">
    <property type="term" value="P:inositol metabolic process"/>
    <property type="evidence" value="ECO:0007669"/>
    <property type="project" value="TreeGrafter"/>
</dbReference>
<evidence type="ECO:0008006" key="7">
    <source>
        <dbReference type="Google" id="ProtNLM"/>
    </source>
</evidence>
<dbReference type="HOGENOM" id="CLU_044118_6_1_11"/>
<dbReference type="PROSITE" id="PS00629">
    <property type="entry name" value="IMP_1"/>
    <property type="match status" value="1"/>
</dbReference>
<evidence type="ECO:0000256" key="1">
    <source>
        <dbReference type="ARBA" id="ARBA00022723"/>
    </source>
</evidence>
<dbReference type="PANTHER" id="PTHR20854:SF4">
    <property type="entry name" value="INOSITOL-1-MONOPHOSPHATASE-RELATED"/>
    <property type="match status" value="1"/>
</dbReference>
<sequence length="291" mass="30705">MTSPASPSSPIPAEALLAITKTFIIAHDRDDDAALAQALVYNAGRLAWRMREAGLTTEYKTSASDVVTAADNAAEAFIADTLRTLRPEDGLLGEEGTSAPSQSGRTWVIDPVDGTYNFTTGSDYWCSALALVDGDPEDPDLIHFGAVHRPAMGYTWFGGSDFPTTVDGRPVGRLDAADADVAPAATCLSGYLHPTDIADPAMGNAYTQVVKEFATVRWNGSASIDLGNVAQGNHGCWMQRSVLPWDLLPGRALVEGAGGRVERVEAAGQLWSVAGTPASVSRVLEILDTIA</sequence>
<dbReference type="Pfam" id="PF00459">
    <property type="entry name" value="Inositol_P"/>
    <property type="match status" value="1"/>
</dbReference>
<feature type="binding site" evidence="4">
    <location>
        <position position="94"/>
    </location>
    <ligand>
        <name>Mg(2+)</name>
        <dbReference type="ChEBI" id="CHEBI:18420"/>
        <label>1</label>
        <note>catalytic</note>
    </ligand>
</feature>
<dbReference type="Gene3D" id="3.40.190.80">
    <property type="match status" value="1"/>
</dbReference>
<dbReference type="STRING" id="1200352.A606_03010"/>
<reference evidence="5 6" key="1">
    <citation type="submission" date="2012-06" db="EMBL/GenBank/DDBJ databases">
        <title>Complete genome sequence of Corynebacterium terpenotabidum Y-11 (=DSM 44721).</title>
        <authorList>
            <person name="Ruckert C."/>
            <person name="Albersmeier A."/>
            <person name="Al-Dilaimi A."/>
            <person name="Szczepanowski R."/>
            <person name="Kalinowski J."/>
        </authorList>
    </citation>
    <scope>NUCLEOTIDE SEQUENCE [LARGE SCALE GENOMIC DNA]</scope>
    <source>
        <strain evidence="5 6">Y-11</strain>
    </source>
</reference>
<proteinExistence type="predicted"/>
<evidence type="ECO:0000313" key="6">
    <source>
        <dbReference type="Proteomes" id="UP000014809"/>
    </source>
</evidence>
<dbReference type="eggNOG" id="COG0483">
    <property type="taxonomic scope" value="Bacteria"/>
</dbReference>
<dbReference type="PATRIC" id="fig|1200352.3.peg.604"/>
<dbReference type="KEGG" id="cter:A606_03010"/>
<dbReference type="EMBL" id="CP003696">
    <property type="protein sequence ID" value="AGP30255.1"/>
    <property type="molecule type" value="Genomic_DNA"/>
</dbReference>
<dbReference type="AlphaFoldDB" id="S4XF62"/>
<dbReference type="GO" id="GO:0046872">
    <property type="term" value="F:metal ion binding"/>
    <property type="evidence" value="ECO:0007669"/>
    <property type="project" value="UniProtKB-KW"/>
</dbReference>
<dbReference type="GO" id="GO:0007165">
    <property type="term" value="P:signal transduction"/>
    <property type="evidence" value="ECO:0007669"/>
    <property type="project" value="TreeGrafter"/>
</dbReference>
<feature type="binding site" evidence="4">
    <location>
        <position position="246"/>
    </location>
    <ligand>
        <name>Mg(2+)</name>
        <dbReference type="ChEBI" id="CHEBI:18420"/>
        <label>1</label>
        <note>catalytic</note>
    </ligand>
</feature>
<accession>S4XF62</accession>
<evidence type="ECO:0000256" key="3">
    <source>
        <dbReference type="ARBA" id="ARBA00022842"/>
    </source>
</evidence>
<keyword evidence="3 4" id="KW-0460">Magnesium</keyword>
<gene>
    <name evidence="5" type="ORF">A606_03010</name>
</gene>
<dbReference type="SUPFAM" id="SSF56655">
    <property type="entry name" value="Carbohydrate phosphatase"/>
    <property type="match status" value="1"/>
</dbReference>
<dbReference type="GO" id="GO:0008934">
    <property type="term" value="F:inositol monophosphate 1-phosphatase activity"/>
    <property type="evidence" value="ECO:0007669"/>
    <property type="project" value="TreeGrafter"/>
</dbReference>
<dbReference type="Gene3D" id="3.30.540.10">
    <property type="entry name" value="Fructose-1,6-Bisphosphatase, subunit A, domain 1"/>
    <property type="match status" value="1"/>
</dbReference>
<feature type="binding site" evidence="4">
    <location>
        <position position="113"/>
    </location>
    <ligand>
        <name>Mg(2+)</name>
        <dbReference type="ChEBI" id="CHEBI:18420"/>
        <label>1</label>
        <note>catalytic</note>
    </ligand>
</feature>
<evidence type="ECO:0000256" key="4">
    <source>
        <dbReference type="PIRSR" id="PIRSR600760-2"/>
    </source>
</evidence>
<evidence type="ECO:0000256" key="2">
    <source>
        <dbReference type="ARBA" id="ARBA00022801"/>
    </source>
</evidence>
<keyword evidence="6" id="KW-1185">Reference proteome</keyword>
<protein>
    <recommendedName>
        <fullName evidence="7">Inositol monophosphatase</fullName>
    </recommendedName>
</protein>
<dbReference type="RefSeq" id="WP_020440619.1">
    <property type="nucleotide sequence ID" value="NC_021663.1"/>
</dbReference>